<protein>
    <submittedName>
        <fullName evidence="2">Uncharacterized protein</fullName>
    </submittedName>
</protein>
<sequence>MLEILPLELKVVEFAIAKELAAKHAINIVFFIMNLIKYLTSLHFYFYYFLKMFLK</sequence>
<organism evidence="2 3">
    <name type="scientific">Legionella micdadei</name>
    <name type="common">Tatlockia micdadei</name>
    <dbReference type="NCBI Taxonomy" id="451"/>
    <lineage>
        <taxon>Bacteria</taxon>
        <taxon>Pseudomonadati</taxon>
        <taxon>Pseudomonadota</taxon>
        <taxon>Gammaproteobacteria</taxon>
        <taxon>Legionellales</taxon>
        <taxon>Legionellaceae</taxon>
        <taxon>Legionella</taxon>
    </lineage>
</organism>
<gene>
    <name evidence="2" type="ORF">LMI_1695</name>
</gene>
<dbReference type="HOGENOM" id="CLU_3030904_0_0_6"/>
<keyword evidence="1" id="KW-0812">Transmembrane</keyword>
<name>A0A098GHN5_LEGMI</name>
<dbReference type="KEGG" id="tmc:LMI_1695"/>
<accession>A0A098GHN5</accession>
<evidence type="ECO:0000256" key="1">
    <source>
        <dbReference type="SAM" id="Phobius"/>
    </source>
</evidence>
<evidence type="ECO:0000313" key="3">
    <source>
        <dbReference type="Proteomes" id="UP000032414"/>
    </source>
</evidence>
<evidence type="ECO:0000313" key="2">
    <source>
        <dbReference type="EMBL" id="CEG60991.1"/>
    </source>
</evidence>
<dbReference type="EMBL" id="LN614830">
    <property type="protein sequence ID" value="CEG60991.1"/>
    <property type="molecule type" value="Genomic_DNA"/>
</dbReference>
<keyword evidence="1" id="KW-1133">Transmembrane helix</keyword>
<dbReference type="Proteomes" id="UP000032414">
    <property type="component" value="Chromosome I"/>
</dbReference>
<reference evidence="3" key="1">
    <citation type="submission" date="2014-09" db="EMBL/GenBank/DDBJ databases">
        <authorList>
            <person name="Gomez-Valero L."/>
        </authorList>
    </citation>
    <scope>NUCLEOTIDE SEQUENCE [LARGE SCALE GENOMIC DNA]</scope>
    <source>
        <strain evidence="3">ATCC33218</strain>
    </source>
</reference>
<keyword evidence="1" id="KW-0472">Membrane</keyword>
<dbReference type="AlphaFoldDB" id="A0A098GHN5"/>
<feature type="transmembrane region" description="Helical" evidence="1">
    <location>
        <begin position="28"/>
        <end position="50"/>
    </location>
</feature>
<proteinExistence type="predicted"/>